<proteinExistence type="predicted"/>
<evidence type="ECO:0000313" key="2">
    <source>
        <dbReference type="Proteomes" id="UP001054945"/>
    </source>
</evidence>
<keyword evidence="2" id="KW-1185">Reference proteome</keyword>
<organism evidence="1 2">
    <name type="scientific">Caerostris extrusa</name>
    <name type="common">Bark spider</name>
    <name type="synonym">Caerostris bankana</name>
    <dbReference type="NCBI Taxonomy" id="172846"/>
    <lineage>
        <taxon>Eukaryota</taxon>
        <taxon>Metazoa</taxon>
        <taxon>Ecdysozoa</taxon>
        <taxon>Arthropoda</taxon>
        <taxon>Chelicerata</taxon>
        <taxon>Arachnida</taxon>
        <taxon>Araneae</taxon>
        <taxon>Araneomorphae</taxon>
        <taxon>Entelegynae</taxon>
        <taxon>Araneoidea</taxon>
        <taxon>Araneidae</taxon>
        <taxon>Caerostris</taxon>
    </lineage>
</organism>
<reference evidence="1 2" key="1">
    <citation type="submission" date="2021-06" db="EMBL/GenBank/DDBJ databases">
        <title>Caerostris extrusa draft genome.</title>
        <authorList>
            <person name="Kono N."/>
            <person name="Arakawa K."/>
        </authorList>
    </citation>
    <scope>NUCLEOTIDE SEQUENCE [LARGE SCALE GENOMIC DNA]</scope>
</reference>
<dbReference type="Proteomes" id="UP001054945">
    <property type="component" value="Unassembled WGS sequence"/>
</dbReference>
<dbReference type="AlphaFoldDB" id="A0AAV4T2Y3"/>
<evidence type="ECO:0000313" key="1">
    <source>
        <dbReference type="EMBL" id="GIY39831.1"/>
    </source>
</evidence>
<protein>
    <recommendedName>
        <fullName evidence="3">Ycf15</fullName>
    </recommendedName>
</protein>
<comment type="caution">
    <text evidence="1">The sequence shown here is derived from an EMBL/GenBank/DDBJ whole genome shotgun (WGS) entry which is preliminary data.</text>
</comment>
<accession>A0AAV4T2Y3</accession>
<evidence type="ECO:0008006" key="3">
    <source>
        <dbReference type="Google" id="ProtNLM"/>
    </source>
</evidence>
<sequence>MFHTTLFNIPFHIPSINFNSHFNQTHRGGQGRFAYLEGDTFVLFQVQQTPLSPSSLSDDILSNKRTLPFYGRRQHPSREEY</sequence>
<name>A0AAV4T2Y3_CAEEX</name>
<dbReference type="EMBL" id="BPLR01010517">
    <property type="protein sequence ID" value="GIY39831.1"/>
    <property type="molecule type" value="Genomic_DNA"/>
</dbReference>
<gene>
    <name evidence="1" type="ORF">CEXT_166561</name>
</gene>